<organism evidence="1 2">
    <name type="scientific">Mycetomoellerius zeteki</name>
    <dbReference type="NCBI Taxonomy" id="64791"/>
    <lineage>
        <taxon>Eukaryota</taxon>
        <taxon>Metazoa</taxon>
        <taxon>Ecdysozoa</taxon>
        <taxon>Arthropoda</taxon>
        <taxon>Hexapoda</taxon>
        <taxon>Insecta</taxon>
        <taxon>Pterygota</taxon>
        <taxon>Neoptera</taxon>
        <taxon>Endopterygota</taxon>
        <taxon>Hymenoptera</taxon>
        <taxon>Apocrita</taxon>
        <taxon>Aculeata</taxon>
        <taxon>Formicoidea</taxon>
        <taxon>Formicidae</taxon>
        <taxon>Myrmicinae</taxon>
        <taxon>Mycetomoellerius</taxon>
    </lineage>
</organism>
<dbReference type="AlphaFoldDB" id="A0A151WLG9"/>
<reference evidence="1 2" key="1">
    <citation type="submission" date="2015-09" db="EMBL/GenBank/DDBJ databases">
        <title>Trachymyrmex zeteki WGS genome.</title>
        <authorList>
            <person name="Nygaard S."/>
            <person name="Hu H."/>
            <person name="Boomsma J."/>
            <person name="Zhang G."/>
        </authorList>
    </citation>
    <scope>NUCLEOTIDE SEQUENCE [LARGE SCALE GENOMIC DNA]</scope>
    <source>
        <strain evidence="1">Tzet28-1</strain>
        <tissue evidence="1">Whole body</tissue>
    </source>
</reference>
<sequence>MTANRLQQISAVVSAVVVDFEINFTGLWRASETYRADVSVRKVRRHYTGTVSICTSDHLSEYLMVPLDFVEVGTSRDLSPRVIVFSDERSRNGFCVTTYLRCDTSTVEIKLMIRATSFFFYDVCDREVCRHLSTPYSRVHACGAFYSDRGNL</sequence>
<evidence type="ECO:0000313" key="2">
    <source>
        <dbReference type="Proteomes" id="UP000075809"/>
    </source>
</evidence>
<proteinExistence type="predicted"/>
<dbReference type="Proteomes" id="UP000075809">
    <property type="component" value="Unassembled WGS sequence"/>
</dbReference>
<gene>
    <name evidence="1" type="ORF">ALC60_12238</name>
</gene>
<accession>A0A151WLG9</accession>
<evidence type="ECO:0000313" key="1">
    <source>
        <dbReference type="EMBL" id="KYQ48732.1"/>
    </source>
</evidence>
<name>A0A151WLG9_9HYME</name>
<protein>
    <submittedName>
        <fullName evidence="1">Uncharacterized protein</fullName>
    </submittedName>
</protein>
<dbReference type="EMBL" id="KQ982959">
    <property type="protein sequence ID" value="KYQ48732.1"/>
    <property type="molecule type" value="Genomic_DNA"/>
</dbReference>
<keyword evidence="2" id="KW-1185">Reference proteome</keyword>